<protein>
    <recommendedName>
        <fullName evidence="2">Chalcone isomerase domain-containing protein</fullName>
    </recommendedName>
</protein>
<sequence>MASFMRSSLSVAAAGTRAARPSLSSSKVLRAAPSQEQQVASALLRRQHTAAVAASRAHPTSATHRLIPFIAGTALSLGLFAAFLSYDSEGRKVHCEAPPPPPPPGARVGIVPVPDEEGGLKRKDPATGTELPEILSSPVSFRDGKGELSLVGLGVRTVSFLKVRVYVAGLYIDRAALGRAEKEGGLVVRGPEGKSTEETVRDMLDAGVPFVIRIVPVRSTDFNHLRDGFTRSVQARLKAARKANSLPAAADEDLSSSLQSLKSLFPPSSLPKGSSLDLVVHPTPASGGRTGKARMALSLEHEGKVLGTLEPPTPGSEAAKGGWSVARELVLAYVADKNEISTPLKSSVTEGLREYLQR</sequence>
<reference evidence="3" key="1">
    <citation type="submission" date="2016-04" db="EMBL/GenBank/DDBJ databases">
        <authorList>
            <person name="Nguyen H.D."/>
            <person name="Samba Siva P."/>
            <person name="Cullis J."/>
            <person name="Levesque C.A."/>
            <person name="Hambleton S."/>
        </authorList>
    </citation>
    <scope>NUCLEOTIDE SEQUENCE</scope>
    <source>
        <strain evidence="3">DAOMC 236416</strain>
    </source>
</reference>
<dbReference type="Gene3D" id="3.50.70.10">
    <property type="match status" value="1"/>
</dbReference>
<organism evidence="3 4">
    <name type="scientific">Tilletia indica</name>
    <dbReference type="NCBI Taxonomy" id="43049"/>
    <lineage>
        <taxon>Eukaryota</taxon>
        <taxon>Fungi</taxon>
        <taxon>Dikarya</taxon>
        <taxon>Basidiomycota</taxon>
        <taxon>Ustilaginomycotina</taxon>
        <taxon>Exobasidiomycetes</taxon>
        <taxon>Tilletiales</taxon>
        <taxon>Tilletiaceae</taxon>
        <taxon>Tilletia</taxon>
    </lineage>
</organism>
<dbReference type="AlphaFoldDB" id="A0A177T8J9"/>
<comment type="caution">
    <text evidence="3">The sequence shown here is derived from an EMBL/GenBank/DDBJ whole genome shotgun (WGS) entry which is preliminary data.</text>
</comment>
<evidence type="ECO:0000256" key="1">
    <source>
        <dbReference type="SAM" id="MobiDB-lite"/>
    </source>
</evidence>
<keyword evidence="4" id="KW-1185">Reference proteome</keyword>
<evidence type="ECO:0000313" key="4">
    <source>
        <dbReference type="Proteomes" id="UP000077521"/>
    </source>
</evidence>
<dbReference type="Pfam" id="PF16035">
    <property type="entry name" value="Chalcone_2"/>
    <property type="match status" value="1"/>
</dbReference>
<dbReference type="SUPFAM" id="SSF54626">
    <property type="entry name" value="Chalcone isomerase"/>
    <property type="match status" value="1"/>
</dbReference>
<dbReference type="Proteomes" id="UP000077521">
    <property type="component" value="Unassembled WGS sequence"/>
</dbReference>
<feature type="compositionally biased region" description="Low complexity" evidence="1">
    <location>
        <begin position="269"/>
        <end position="278"/>
    </location>
</feature>
<dbReference type="InterPro" id="IPR016088">
    <property type="entry name" value="Chalcone_isomerase_3-sand"/>
</dbReference>
<dbReference type="PANTHER" id="PTHR47284">
    <property type="entry name" value="FATTY-ACID-BINDING PROTEIN 2"/>
    <property type="match status" value="1"/>
</dbReference>
<feature type="region of interest" description="Disordered" evidence="1">
    <location>
        <begin position="269"/>
        <end position="291"/>
    </location>
</feature>
<proteinExistence type="predicted"/>
<name>A0A177T8J9_9BASI</name>
<evidence type="ECO:0000313" key="3">
    <source>
        <dbReference type="EMBL" id="KAE8250749.1"/>
    </source>
</evidence>
<accession>A0A177T8J9</accession>
<dbReference type="EMBL" id="LWDF02000290">
    <property type="protein sequence ID" value="KAE8250749.1"/>
    <property type="molecule type" value="Genomic_DNA"/>
</dbReference>
<gene>
    <name evidence="3" type="ORF">A4X13_0g4430</name>
</gene>
<evidence type="ECO:0000259" key="2">
    <source>
        <dbReference type="Pfam" id="PF16035"/>
    </source>
</evidence>
<dbReference type="PANTHER" id="PTHR47284:SF3">
    <property type="entry name" value="FATTY-ACID-BINDING PROTEIN 2"/>
    <property type="match status" value="1"/>
</dbReference>
<dbReference type="GO" id="GO:0016872">
    <property type="term" value="F:intramolecular lyase activity"/>
    <property type="evidence" value="ECO:0007669"/>
    <property type="project" value="InterPro"/>
</dbReference>
<feature type="region of interest" description="Disordered" evidence="1">
    <location>
        <begin position="91"/>
        <end position="131"/>
    </location>
</feature>
<dbReference type="InterPro" id="IPR016087">
    <property type="entry name" value="Chalcone_isomerase"/>
</dbReference>
<dbReference type="InterPro" id="IPR036298">
    <property type="entry name" value="Chalcone_isomerase_sf"/>
</dbReference>
<feature type="domain" description="Chalcone isomerase" evidence="2">
    <location>
        <begin position="147"/>
        <end position="348"/>
    </location>
</feature>
<reference evidence="3" key="2">
    <citation type="journal article" date="2019" name="IMA Fungus">
        <title>Genome sequencing and comparison of five Tilletia species to identify candidate genes for the detection of regulated species infecting wheat.</title>
        <authorList>
            <person name="Nguyen H.D.T."/>
            <person name="Sultana T."/>
            <person name="Kesanakurti P."/>
            <person name="Hambleton S."/>
        </authorList>
    </citation>
    <scope>NUCLEOTIDE SEQUENCE</scope>
    <source>
        <strain evidence="3">DAOMC 236416</strain>
    </source>
</reference>